<evidence type="ECO:0000313" key="2">
    <source>
        <dbReference type="Proteomes" id="UP001283361"/>
    </source>
</evidence>
<reference evidence="1" key="1">
    <citation type="journal article" date="2023" name="G3 (Bethesda)">
        <title>A reference genome for the long-term kleptoplast-retaining sea slug Elysia crispata morphotype clarki.</title>
        <authorList>
            <person name="Eastman K.E."/>
            <person name="Pendleton A.L."/>
            <person name="Shaikh M.A."/>
            <person name="Suttiyut T."/>
            <person name="Ogas R."/>
            <person name="Tomko P."/>
            <person name="Gavelis G."/>
            <person name="Widhalm J.R."/>
            <person name="Wisecaver J.H."/>
        </authorList>
    </citation>
    <scope>NUCLEOTIDE SEQUENCE</scope>
    <source>
        <strain evidence="1">ECLA1</strain>
    </source>
</reference>
<organism evidence="1 2">
    <name type="scientific">Elysia crispata</name>
    <name type="common">lettuce slug</name>
    <dbReference type="NCBI Taxonomy" id="231223"/>
    <lineage>
        <taxon>Eukaryota</taxon>
        <taxon>Metazoa</taxon>
        <taxon>Spiralia</taxon>
        <taxon>Lophotrochozoa</taxon>
        <taxon>Mollusca</taxon>
        <taxon>Gastropoda</taxon>
        <taxon>Heterobranchia</taxon>
        <taxon>Euthyneura</taxon>
        <taxon>Panpulmonata</taxon>
        <taxon>Sacoglossa</taxon>
        <taxon>Placobranchoidea</taxon>
        <taxon>Plakobranchidae</taxon>
        <taxon>Elysia</taxon>
    </lineage>
</organism>
<evidence type="ECO:0000313" key="1">
    <source>
        <dbReference type="EMBL" id="KAK3743222.1"/>
    </source>
</evidence>
<dbReference type="AlphaFoldDB" id="A0AAE0YF12"/>
<comment type="caution">
    <text evidence="1">The sequence shown here is derived from an EMBL/GenBank/DDBJ whole genome shotgun (WGS) entry which is preliminary data.</text>
</comment>
<gene>
    <name evidence="1" type="ORF">RRG08_064074</name>
</gene>
<keyword evidence="2" id="KW-1185">Reference proteome</keyword>
<sequence length="149" mass="16278">MSVIVFQSFLVRFLCLNNVPPRGFIKVWSVTGRGLCRVTDSVIQDPNHPLSSTRGGKRAGLIQPKLCPTIDSVCVAGHRSFTLEILAVSGIISECLILGEGEFQRNFYYLSLRQGKFRLGIGAYPSFAPPRPPEGVSEDVINTSLIVLG</sequence>
<name>A0AAE0YF12_9GAST</name>
<accession>A0AAE0YF12</accession>
<protein>
    <submittedName>
        <fullName evidence="1">Uncharacterized protein</fullName>
    </submittedName>
</protein>
<dbReference type="Proteomes" id="UP001283361">
    <property type="component" value="Unassembled WGS sequence"/>
</dbReference>
<dbReference type="EMBL" id="JAWDGP010006323">
    <property type="protein sequence ID" value="KAK3743222.1"/>
    <property type="molecule type" value="Genomic_DNA"/>
</dbReference>
<proteinExistence type="predicted"/>